<dbReference type="InterPro" id="IPR003593">
    <property type="entry name" value="AAA+_ATPase"/>
</dbReference>
<dbReference type="GO" id="GO:0015833">
    <property type="term" value="P:peptide transport"/>
    <property type="evidence" value="ECO:0007669"/>
    <property type="project" value="InterPro"/>
</dbReference>
<dbReference type="InterPro" id="IPR013563">
    <property type="entry name" value="Oligopep_ABC_C"/>
</dbReference>
<dbReference type="RefSeq" id="WP_095414062.1">
    <property type="nucleotide sequence ID" value="NZ_CP018477.1"/>
</dbReference>
<dbReference type="CDD" id="cd03257">
    <property type="entry name" value="ABC_NikE_OppD_transporters"/>
    <property type="match status" value="1"/>
</dbReference>
<organism evidence="5 6">
    <name type="scientific">Thermogutta terrifontis</name>
    <dbReference type="NCBI Taxonomy" id="1331910"/>
    <lineage>
        <taxon>Bacteria</taxon>
        <taxon>Pseudomonadati</taxon>
        <taxon>Planctomycetota</taxon>
        <taxon>Planctomycetia</taxon>
        <taxon>Pirellulales</taxon>
        <taxon>Thermoguttaceae</taxon>
        <taxon>Thermogutta</taxon>
    </lineage>
</organism>
<gene>
    <name evidence="5" type="ORF">THTE_0868</name>
</gene>
<dbReference type="InterPro" id="IPR017871">
    <property type="entry name" value="ABC_transporter-like_CS"/>
</dbReference>
<dbReference type="InterPro" id="IPR003439">
    <property type="entry name" value="ABC_transporter-like_ATP-bd"/>
</dbReference>
<dbReference type="InterPro" id="IPR027417">
    <property type="entry name" value="P-loop_NTPase"/>
</dbReference>
<dbReference type="PROSITE" id="PS50893">
    <property type="entry name" value="ABC_TRANSPORTER_2"/>
    <property type="match status" value="1"/>
</dbReference>
<accession>A0A286RBY2</accession>
<dbReference type="Gene3D" id="3.40.50.300">
    <property type="entry name" value="P-loop containing nucleotide triphosphate hydrolases"/>
    <property type="match status" value="1"/>
</dbReference>
<evidence type="ECO:0000256" key="3">
    <source>
        <dbReference type="ARBA" id="ARBA00022840"/>
    </source>
</evidence>
<dbReference type="GO" id="GO:0005524">
    <property type="term" value="F:ATP binding"/>
    <property type="evidence" value="ECO:0007669"/>
    <property type="project" value="UniProtKB-KW"/>
</dbReference>
<evidence type="ECO:0000313" key="5">
    <source>
        <dbReference type="EMBL" id="ASV73470.1"/>
    </source>
</evidence>
<dbReference type="KEGG" id="ttf:THTE_0868"/>
<dbReference type="SMART" id="SM00382">
    <property type="entry name" value="AAA"/>
    <property type="match status" value="1"/>
</dbReference>
<dbReference type="AlphaFoldDB" id="A0A286RBY2"/>
<proteinExistence type="predicted"/>
<sequence>MADQILLHVRHLKKYFPKREGLLSRITRYTRAVDDVSFAIRKGETLGLVGESGCGKTTLGRTILRLIEPTSGDIFFAGRNIVTCRGPELRNLRRFMQIVFQDPFSSLNPRMTIGSIVEEGLIVHPDLLQEKKKDDPSAVPQRLSQAEQQRRRRELVAAILREVGLDPDMMTRYPHELSGGQRQRVSIARALVLRPDFVVLDEPLSALDVSIQSQIINLLVELREKRHLTYLFISHDLSVVEYLSDRVAVMYLGEIVELADSRRLYAEPLHPYTQALLSAIPTMDPKSGRQRIILEGDPPSPDNPPAGCRFHPRCPRRMDICRTEPPRILNLGGHYVRCHAVEKDLAGRGEFVEEMDAPETTVSGPAATR</sequence>
<keyword evidence="1" id="KW-0813">Transport</keyword>
<evidence type="ECO:0000256" key="1">
    <source>
        <dbReference type="ARBA" id="ARBA00022448"/>
    </source>
</evidence>
<keyword evidence="6" id="KW-1185">Reference proteome</keyword>
<dbReference type="PANTHER" id="PTHR43776">
    <property type="entry name" value="TRANSPORT ATP-BINDING PROTEIN"/>
    <property type="match status" value="1"/>
</dbReference>
<evidence type="ECO:0000256" key="2">
    <source>
        <dbReference type="ARBA" id="ARBA00022741"/>
    </source>
</evidence>
<evidence type="ECO:0000313" key="6">
    <source>
        <dbReference type="Proteomes" id="UP000215086"/>
    </source>
</evidence>
<dbReference type="GO" id="GO:0055085">
    <property type="term" value="P:transmembrane transport"/>
    <property type="evidence" value="ECO:0007669"/>
    <property type="project" value="UniProtKB-ARBA"/>
</dbReference>
<keyword evidence="2" id="KW-0547">Nucleotide-binding</keyword>
<dbReference type="Pfam" id="PF08352">
    <property type="entry name" value="oligo_HPY"/>
    <property type="match status" value="1"/>
</dbReference>
<dbReference type="GO" id="GO:0016887">
    <property type="term" value="F:ATP hydrolysis activity"/>
    <property type="evidence" value="ECO:0007669"/>
    <property type="project" value="InterPro"/>
</dbReference>
<keyword evidence="3 5" id="KW-0067">ATP-binding</keyword>
<protein>
    <submittedName>
        <fullName evidence="5">Oligopeptide transport ATP-binding protein OppF</fullName>
    </submittedName>
</protein>
<dbReference type="Proteomes" id="UP000215086">
    <property type="component" value="Chromosome"/>
</dbReference>
<dbReference type="EMBL" id="CP018477">
    <property type="protein sequence ID" value="ASV73470.1"/>
    <property type="molecule type" value="Genomic_DNA"/>
</dbReference>
<feature type="domain" description="ABC transporter" evidence="4">
    <location>
        <begin position="7"/>
        <end position="277"/>
    </location>
</feature>
<reference evidence="5 6" key="1">
    <citation type="journal article" name="Front. Microbiol.">
        <title>Sugar Metabolism of the First Thermophilic Planctomycete Thermogutta terrifontis: Comparative Genomic and Transcriptomic Approaches.</title>
        <authorList>
            <person name="Elcheninov A.G."/>
            <person name="Menzel P."/>
            <person name="Gudbergsdottir S.R."/>
            <person name="Slesarev A.I."/>
            <person name="Kadnikov V.V."/>
            <person name="Krogh A."/>
            <person name="Bonch-Osmolovskaya E.A."/>
            <person name="Peng X."/>
            <person name="Kublanov I.V."/>
        </authorList>
    </citation>
    <scope>NUCLEOTIDE SEQUENCE [LARGE SCALE GENOMIC DNA]</scope>
    <source>
        <strain evidence="5 6">R1</strain>
    </source>
</reference>
<dbReference type="Pfam" id="PF00005">
    <property type="entry name" value="ABC_tran"/>
    <property type="match status" value="1"/>
</dbReference>
<name>A0A286RBY2_9BACT</name>
<dbReference type="SUPFAM" id="SSF52540">
    <property type="entry name" value="P-loop containing nucleoside triphosphate hydrolases"/>
    <property type="match status" value="1"/>
</dbReference>
<dbReference type="NCBIfam" id="TIGR01727">
    <property type="entry name" value="oligo_HPY"/>
    <property type="match status" value="1"/>
</dbReference>
<evidence type="ECO:0000259" key="4">
    <source>
        <dbReference type="PROSITE" id="PS50893"/>
    </source>
</evidence>
<dbReference type="PROSITE" id="PS00211">
    <property type="entry name" value="ABC_TRANSPORTER_1"/>
    <property type="match status" value="1"/>
</dbReference>
<dbReference type="InterPro" id="IPR050319">
    <property type="entry name" value="ABC_transp_ATP-bind"/>
</dbReference>
<dbReference type="OrthoDB" id="9806285at2"/>